<dbReference type="HOGENOM" id="CLU_2279263_0_0_1"/>
<sequence>MQPATHEDAPGMIHPALATDVIQPIDQVYLLPQVLIQEEQKELANTSEADKWKKKDGEDAESSVVGRSSEIGIKMSSGLSYLKAMWMKKFIPESSVDDDDES</sequence>
<accession>A0A0C9ULT7</accession>
<evidence type="ECO:0000313" key="3">
    <source>
        <dbReference type="Proteomes" id="UP000054279"/>
    </source>
</evidence>
<evidence type="ECO:0000313" key="2">
    <source>
        <dbReference type="EMBL" id="KIJ29802.1"/>
    </source>
</evidence>
<feature type="region of interest" description="Disordered" evidence="1">
    <location>
        <begin position="42"/>
        <end position="67"/>
    </location>
</feature>
<protein>
    <submittedName>
        <fullName evidence="2">Uncharacterized protein</fullName>
    </submittedName>
</protein>
<gene>
    <name evidence="2" type="ORF">M422DRAFT_784200</name>
</gene>
<name>A0A0C9ULT7_SPHS4</name>
<organism evidence="2 3">
    <name type="scientific">Sphaerobolus stellatus (strain SS14)</name>
    <dbReference type="NCBI Taxonomy" id="990650"/>
    <lineage>
        <taxon>Eukaryota</taxon>
        <taxon>Fungi</taxon>
        <taxon>Dikarya</taxon>
        <taxon>Basidiomycota</taxon>
        <taxon>Agaricomycotina</taxon>
        <taxon>Agaricomycetes</taxon>
        <taxon>Phallomycetidae</taxon>
        <taxon>Geastrales</taxon>
        <taxon>Sphaerobolaceae</taxon>
        <taxon>Sphaerobolus</taxon>
    </lineage>
</organism>
<dbReference type="Proteomes" id="UP000054279">
    <property type="component" value="Unassembled WGS sequence"/>
</dbReference>
<feature type="compositionally biased region" description="Basic and acidic residues" evidence="1">
    <location>
        <begin position="42"/>
        <end position="57"/>
    </location>
</feature>
<proteinExistence type="predicted"/>
<dbReference type="AlphaFoldDB" id="A0A0C9ULT7"/>
<dbReference type="EMBL" id="KN837275">
    <property type="protein sequence ID" value="KIJ29802.1"/>
    <property type="molecule type" value="Genomic_DNA"/>
</dbReference>
<reference evidence="2 3" key="1">
    <citation type="submission" date="2014-06" db="EMBL/GenBank/DDBJ databases">
        <title>Evolutionary Origins and Diversification of the Mycorrhizal Mutualists.</title>
        <authorList>
            <consortium name="DOE Joint Genome Institute"/>
            <consortium name="Mycorrhizal Genomics Consortium"/>
            <person name="Kohler A."/>
            <person name="Kuo A."/>
            <person name="Nagy L.G."/>
            <person name="Floudas D."/>
            <person name="Copeland A."/>
            <person name="Barry K.W."/>
            <person name="Cichocki N."/>
            <person name="Veneault-Fourrey C."/>
            <person name="LaButti K."/>
            <person name="Lindquist E.A."/>
            <person name="Lipzen A."/>
            <person name="Lundell T."/>
            <person name="Morin E."/>
            <person name="Murat C."/>
            <person name="Riley R."/>
            <person name="Ohm R."/>
            <person name="Sun H."/>
            <person name="Tunlid A."/>
            <person name="Henrissat B."/>
            <person name="Grigoriev I.V."/>
            <person name="Hibbett D.S."/>
            <person name="Martin F."/>
        </authorList>
    </citation>
    <scope>NUCLEOTIDE SEQUENCE [LARGE SCALE GENOMIC DNA]</scope>
    <source>
        <strain evidence="2 3">SS14</strain>
    </source>
</reference>
<evidence type="ECO:0000256" key="1">
    <source>
        <dbReference type="SAM" id="MobiDB-lite"/>
    </source>
</evidence>
<keyword evidence="3" id="KW-1185">Reference proteome</keyword>